<sequence length="173" mass="19068">MTVGHRIEDRSAPVAPPQWAVQQMPESGDRRRQQELYAATLLIVLLVGSPPHPSTLPLNGLRDIRRESPNLQINGHLSHQLPEITVISVLELQPHLRVHFSVSRMHQGGVNEDADMPFRSTLLFRNAENNRGPGVNSDVFGPTAAAAIPPPNQTHQNDAPSRPLAQPPLPRAR</sequence>
<dbReference type="EMBL" id="JAWWNJ010000021">
    <property type="protein sequence ID" value="KAK7034110.1"/>
    <property type="molecule type" value="Genomic_DNA"/>
</dbReference>
<name>A0AAW0C642_9AGAR</name>
<evidence type="ECO:0000313" key="3">
    <source>
        <dbReference type="Proteomes" id="UP001362999"/>
    </source>
</evidence>
<feature type="region of interest" description="Disordered" evidence="1">
    <location>
        <begin position="1"/>
        <end position="27"/>
    </location>
</feature>
<dbReference type="Proteomes" id="UP001362999">
    <property type="component" value="Unassembled WGS sequence"/>
</dbReference>
<protein>
    <submittedName>
        <fullName evidence="2">Uncharacterized protein</fullName>
    </submittedName>
</protein>
<comment type="caution">
    <text evidence="2">The sequence shown here is derived from an EMBL/GenBank/DDBJ whole genome shotgun (WGS) entry which is preliminary data.</text>
</comment>
<evidence type="ECO:0000256" key="1">
    <source>
        <dbReference type="SAM" id="MobiDB-lite"/>
    </source>
</evidence>
<gene>
    <name evidence="2" type="ORF">R3P38DRAFT_2772221</name>
</gene>
<feature type="compositionally biased region" description="Basic and acidic residues" evidence="1">
    <location>
        <begin position="1"/>
        <end position="11"/>
    </location>
</feature>
<organism evidence="2 3">
    <name type="scientific">Favolaschia claudopus</name>
    <dbReference type="NCBI Taxonomy" id="2862362"/>
    <lineage>
        <taxon>Eukaryota</taxon>
        <taxon>Fungi</taxon>
        <taxon>Dikarya</taxon>
        <taxon>Basidiomycota</taxon>
        <taxon>Agaricomycotina</taxon>
        <taxon>Agaricomycetes</taxon>
        <taxon>Agaricomycetidae</taxon>
        <taxon>Agaricales</taxon>
        <taxon>Marasmiineae</taxon>
        <taxon>Mycenaceae</taxon>
        <taxon>Favolaschia</taxon>
    </lineage>
</organism>
<feature type="region of interest" description="Disordered" evidence="1">
    <location>
        <begin position="129"/>
        <end position="173"/>
    </location>
</feature>
<reference evidence="2 3" key="1">
    <citation type="journal article" date="2024" name="J Genomics">
        <title>Draft genome sequencing and assembly of Favolaschia claudopus CIRM-BRFM 2984 isolated from oak limbs.</title>
        <authorList>
            <person name="Navarro D."/>
            <person name="Drula E."/>
            <person name="Chaduli D."/>
            <person name="Cazenave R."/>
            <person name="Ahrendt S."/>
            <person name="Wang J."/>
            <person name="Lipzen A."/>
            <person name="Daum C."/>
            <person name="Barry K."/>
            <person name="Grigoriev I.V."/>
            <person name="Favel A."/>
            <person name="Rosso M.N."/>
            <person name="Martin F."/>
        </authorList>
    </citation>
    <scope>NUCLEOTIDE SEQUENCE [LARGE SCALE GENOMIC DNA]</scope>
    <source>
        <strain evidence="2 3">CIRM-BRFM 2984</strain>
    </source>
</reference>
<keyword evidence="3" id="KW-1185">Reference proteome</keyword>
<dbReference type="AlphaFoldDB" id="A0AAW0C642"/>
<accession>A0AAW0C642</accession>
<evidence type="ECO:0000313" key="2">
    <source>
        <dbReference type="EMBL" id="KAK7034110.1"/>
    </source>
</evidence>
<proteinExistence type="predicted"/>